<dbReference type="NCBIfam" id="TIGR00842">
    <property type="entry name" value="bcct"/>
    <property type="match status" value="1"/>
</dbReference>
<feature type="transmembrane region" description="Helical" evidence="8">
    <location>
        <begin position="400"/>
        <end position="426"/>
    </location>
</feature>
<feature type="transmembrane region" description="Helical" evidence="8">
    <location>
        <begin position="56"/>
        <end position="76"/>
    </location>
</feature>
<proteinExistence type="inferred from homology"/>
<evidence type="ECO:0000256" key="4">
    <source>
        <dbReference type="ARBA" id="ARBA00022475"/>
    </source>
</evidence>
<feature type="transmembrane region" description="Helical" evidence="8">
    <location>
        <begin position="325"/>
        <end position="343"/>
    </location>
</feature>
<evidence type="ECO:0000256" key="1">
    <source>
        <dbReference type="ARBA" id="ARBA00004651"/>
    </source>
</evidence>
<keyword evidence="6 8" id="KW-1133">Transmembrane helix</keyword>
<comment type="caution">
    <text evidence="9">The sequence shown here is derived from an EMBL/GenBank/DDBJ whole genome shotgun (WGS) entry which is preliminary data.</text>
</comment>
<organism evidence="9 10">
    <name type="scientific">Pontibacillus salicampi</name>
    <dbReference type="NCBI Taxonomy" id="1449801"/>
    <lineage>
        <taxon>Bacteria</taxon>
        <taxon>Bacillati</taxon>
        <taxon>Bacillota</taxon>
        <taxon>Bacilli</taxon>
        <taxon>Bacillales</taxon>
        <taxon>Bacillaceae</taxon>
        <taxon>Pontibacillus</taxon>
    </lineage>
</organism>
<feature type="transmembrane region" description="Helical" evidence="8">
    <location>
        <begin position="97"/>
        <end position="116"/>
    </location>
</feature>
<dbReference type="PROSITE" id="PS01303">
    <property type="entry name" value="BCCT"/>
    <property type="match status" value="1"/>
</dbReference>
<accession>A0ABV6LM98</accession>
<feature type="transmembrane region" description="Helical" evidence="8">
    <location>
        <begin position="148"/>
        <end position="168"/>
    </location>
</feature>
<dbReference type="InterPro" id="IPR000060">
    <property type="entry name" value="BCCT_transptr"/>
</dbReference>
<keyword evidence="4" id="KW-1003">Cell membrane</keyword>
<keyword evidence="3" id="KW-0813">Transport</keyword>
<reference evidence="9 10" key="1">
    <citation type="submission" date="2024-09" db="EMBL/GenBank/DDBJ databases">
        <authorList>
            <person name="Sun Q."/>
            <person name="Mori K."/>
        </authorList>
    </citation>
    <scope>NUCLEOTIDE SEQUENCE [LARGE SCALE GENOMIC DNA]</scope>
    <source>
        <strain evidence="9 10">NCAIM B.02529</strain>
    </source>
</reference>
<dbReference type="Proteomes" id="UP001589836">
    <property type="component" value="Unassembled WGS sequence"/>
</dbReference>
<evidence type="ECO:0000256" key="5">
    <source>
        <dbReference type="ARBA" id="ARBA00022692"/>
    </source>
</evidence>
<feature type="transmembrane region" description="Helical" evidence="8">
    <location>
        <begin position="12"/>
        <end position="36"/>
    </location>
</feature>
<name>A0ABV6LM98_9BACI</name>
<feature type="transmembrane region" description="Helical" evidence="8">
    <location>
        <begin position="268"/>
        <end position="291"/>
    </location>
</feature>
<evidence type="ECO:0000313" key="9">
    <source>
        <dbReference type="EMBL" id="MFC0523542.1"/>
    </source>
</evidence>
<sequence length="518" mass="56398">MSMFRKELELVLSKYTTVFKISAAVMLVLVIIGVVWPDGLEGMTTTIKSFIANKLGWYYLIGVTLFVIVCLAFLFTPLGRIKLGKKGDEPEFSRPTWIAMLFSAGMGIGIVFWGTAEPISHYAISSPTGETGTDQAIKDALRYTYFHWGIHAWAIYGIVALILAYFNFRHGQPGLISATLKPLIGEKSANGLFGKVIDILAVIATVIGVATTLGFGAVQINGGLSYLFGVPTGILVQFIIVAIVTVLFMISAWSGLGKGIKILSNANMALASVLFLLVFIVGPTMLILNLFTNSIGSYIQHLPQMSFRIAPLDQETREWINSWTIFYWAWWIAWSPFVGVFIARVSRGRSIREFVFTVLIVPSVIGFLWFSTFGGTAIHLEHTGVDTISKLATEESLFGVFSNIPLGWIASIVAMCLIATFFITSADSGTFVLGMMTTGGSETPGTSIKLTWGGLLSATALALLYTGGLQALQNTMIIAALPFSIIMLLMVFSFVKAIYKEGKELGIGQITSKEKNKT</sequence>
<dbReference type="PANTHER" id="PTHR30047">
    <property type="entry name" value="HIGH-AFFINITY CHOLINE TRANSPORT PROTEIN-RELATED"/>
    <property type="match status" value="1"/>
</dbReference>
<dbReference type="EMBL" id="JBHLTP010000004">
    <property type="protein sequence ID" value="MFC0523542.1"/>
    <property type="molecule type" value="Genomic_DNA"/>
</dbReference>
<comment type="subcellular location">
    <subcellularLocation>
        <location evidence="1">Cell membrane</location>
        <topology evidence="1">Multi-pass membrane protein</topology>
    </subcellularLocation>
</comment>
<keyword evidence="5 8" id="KW-0812">Transmembrane</keyword>
<evidence type="ECO:0000256" key="8">
    <source>
        <dbReference type="SAM" id="Phobius"/>
    </source>
</evidence>
<evidence type="ECO:0000256" key="3">
    <source>
        <dbReference type="ARBA" id="ARBA00022448"/>
    </source>
</evidence>
<dbReference type="PANTHER" id="PTHR30047:SF7">
    <property type="entry name" value="HIGH-AFFINITY CHOLINE TRANSPORT PROTEIN"/>
    <property type="match status" value="1"/>
</dbReference>
<keyword evidence="10" id="KW-1185">Reference proteome</keyword>
<dbReference type="InterPro" id="IPR018093">
    <property type="entry name" value="BCCT_CS"/>
</dbReference>
<evidence type="ECO:0000256" key="2">
    <source>
        <dbReference type="ARBA" id="ARBA00005658"/>
    </source>
</evidence>
<protein>
    <submittedName>
        <fullName evidence="9">BCCT family transporter</fullName>
    </submittedName>
</protein>
<feature type="transmembrane region" description="Helical" evidence="8">
    <location>
        <begin position="234"/>
        <end position="256"/>
    </location>
</feature>
<gene>
    <name evidence="9" type="ORF">ACFFGV_08080</name>
</gene>
<evidence type="ECO:0000313" key="10">
    <source>
        <dbReference type="Proteomes" id="UP001589836"/>
    </source>
</evidence>
<dbReference type="Pfam" id="PF02028">
    <property type="entry name" value="BCCT"/>
    <property type="match status" value="1"/>
</dbReference>
<feature type="transmembrane region" description="Helical" evidence="8">
    <location>
        <begin position="355"/>
        <end position="380"/>
    </location>
</feature>
<evidence type="ECO:0000256" key="7">
    <source>
        <dbReference type="ARBA" id="ARBA00023136"/>
    </source>
</evidence>
<comment type="similarity">
    <text evidence="2">Belongs to the BCCT transporter (TC 2.A.15) family.</text>
</comment>
<feature type="transmembrane region" description="Helical" evidence="8">
    <location>
        <begin position="447"/>
        <end position="465"/>
    </location>
</feature>
<keyword evidence="7 8" id="KW-0472">Membrane</keyword>
<feature type="transmembrane region" description="Helical" evidence="8">
    <location>
        <begin position="477"/>
        <end position="499"/>
    </location>
</feature>
<evidence type="ECO:0000256" key="6">
    <source>
        <dbReference type="ARBA" id="ARBA00022989"/>
    </source>
</evidence>
<feature type="transmembrane region" description="Helical" evidence="8">
    <location>
        <begin position="189"/>
        <end position="214"/>
    </location>
</feature>